<comment type="caution">
    <text evidence="1">The sequence shown here is derived from an EMBL/GenBank/DDBJ whole genome shotgun (WGS) entry which is preliminary data.</text>
</comment>
<name>A0ABU0DZ44_9FIRM</name>
<dbReference type="Proteomes" id="UP001230220">
    <property type="component" value="Unassembled WGS sequence"/>
</dbReference>
<evidence type="ECO:0000313" key="2">
    <source>
        <dbReference type="Proteomes" id="UP001230220"/>
    </source>
</evidence>
<sequence length="110" mass="12419">MSELIIKDSELKQAEDFINQFMKELIGYCEEYYSNATVIHSEGLKNSEMIEVIKNKIAPLSSFYVVEKQVKVSGKSQGHESIKVTSGKSFLGKSVNDFISDIDEIDSILY</sequence>
<accession>A0ABU0DZ44</accession>
<gene>
    <name evidence="1" type="ORF">J2S15_000629</name>
</gene>
<evidence type="ECO:0000313" key="1">
    <source>
        <dbReference type="EMBL" id="MDQ0359898.1"/>
    </source>
</evidence>
<protein>
    <submittedName>
        <fullName evidence="1">Uncharacterized protein</fullName>
    </submittedName>
</protein>
<reference evidence="1 2" key="1">
    <citation type="submission" date="2023-07" db="EMBL/GenBank/DDBJ databases">
        <title>Genomic Encyclopedia of Type Strains, Phase IV (KMG-IV): sequencing the most valuable type-strain genomes for metagenomic binning, comparative biology and taxonomic classification.</title>
        <authorList>
            <person name="Goeker M."/>
        </authorList>
    </citation>
    <scope>NUCLEOTIDE SEQUENCE [LARGE SCALE GENOMIC DNA]</scope>
    <source>
        <strain evidence="1 2">DSM 16784</strain>
    </source>
</reference>
<proteinExistence type="predicted"/>
<dbReference type="RefSeq" id="WP_307405393.1">
    <property type="nucleotide sequence ID" value="NZ_JAUSUR010000001.1"/>
</dbReference>
<organism evidence="1 2">
    <name type="scientific">Breznakia pachnodae</name>
    <dbReference type="NCBI Taxonomy" id="265178"/>
    <lineage>
        <taxon>Bacteria</taxon>
        <taxon>Bacillati</taxon>
        <taxon>Bacillota</taxon>
        <taxon>Erysipelotrichia</taxon>
        <taxon>Erysipelotrichales</taxon>
        <taxon>Erysipelotrichaceae</taxon>
        <taxon>Breznakia</taxon>
    </lineage>
</organism>
<keyword evidence="2" id="KW-1185">Reference proteome</keyword>
<dbReference type="EMBL" id="JAUSUR010000001">
    <property type="protein sequence ID" value="MDQ0359898.1"/>
    <property type="molecule type" value="Genomic_DNA"/>
</dbReference>